<feature type="transmembrane region" description="Helical" evidence="1">
    <location>
        <begin position="924"/>
        <end position="944"/>
    </location>
</feature>
<feature type="signal peptide" evidence="2">
    <location>
        <begin position="1"/>
        <end position="28"/>
    </location>
</feature>
<keyword evidence="4" id="KW-1185">Reference proteome</keyword>
<protein>
    <submittedName>
        <fullName evidence="3">Uncharacterized protein</fullName>
    </submittedName>
</protein>
<dbReference type="RefSeq" id="WP_161013691.1">
    <property type="nucleotide sequence ID" value="NZ_WWCK01000003.1"/>
</dbReference>
<feature type="transmembrane region" description="Helical" evidence="1">
    <location>
        <begin position="890"/>
        <end position="912"/>
    </location>
</feature>
<reference evidence="3 4" key="1">
    <citation type="submission" date="2019-12" db="EMBL/GenBank/DDBJ databases">
        <title>Novel species isolated from a subtropical stream in China.</title>
        <authorList>
            <person name="Lu H."/>
        </authorList>
    </citation>
    <scope>NUCLEOTIDE SEQUENCE [LARGE SCALE GENOMIC DNA]</scope>
    <source>
        <strain evidence="3 4">FT55W</strain>
    </source>
</reference>
<accession>A0A7X4GP85</accession>
<organism evidence="3 4">
    <name type="scientific">Duganella rivi</name>
    <dbReference type="NCBI Taxonomy" id="2666083"/>
    <lineage>
        <taxon>Bacteria</taxon>
        <taxon>Pseudomonadati</taxon>
        <taxon>Pseudomonadota</taxon>
        <taxon>Betaproteobacteria</taxon>
        <taxon>Burkholderiales</taxon>
        <taxon>Oxalobacteraceae</taxon>
        <taxon>Telluria group</taxon>
        <taxon>Duganella</taxon>
    </lineage>
</organism>
<evidence type="ECO:0000256" key="1">
    <source>
        <dbReference type="SAM" id="Phobius"/>
    </source>
</evidence>
<evidence type="ECO:0000256" key="2">
    <source>
        <dbReference type="SAM" id="SignalP"/>
    </source>
</evidence>
<proteinExistence type="predicted"/>
<keyword evidence="2" id="KW-0732">Signal</keyword>
<dbReference type="EMBL" id="WWCK01000003">
    <property type="protein sequence ID" value="MYM67123.1"/>
    <property type="molecule type" value="Genomic_DNA"/>
</dbReference>
<evidence type="ECO:0000313" key="3">
    <source>
        <dbReference type="EMBL" id="MYM67123.1"/>
    </source>
</evidence>
<name>A0A7X4GP85_9BURK</name>
<feature type="transmembrane region" description="Helical" evidence="1">
    <location>
        <begin position="857"/>
        <end position="878"/>
    </location>
</feature>
<evidence type="ECO:0000313" key="4">
    <source>
        <dbReference type="Proteomes" id="UP000450012"/>
    </source>
</evidence>
<keyword evidence="1" id="KW-0472">Membrane</keyword>
<dbReference type="AlphaFoldDB" id="A0A7X4GP85"/>
<gene>
    <name evidence="3" type="ORF">GTP45_09805</name>
</gene>
<comment type="caution">
    <text evidence="3">The sequence shown here is derived from an EMBL/GenBank/DDBJ whole genome shotgun (WGS) entry which is preliminary data.</text>
</comment>
<dbReference type="Proteomes" id="UP000450012">
    <property type="component" value="Unassembled WGS sequence"/>
</dbReference>
<sequence length="1088" mass="121080">MKHILDTHRLKYLGMLAICHLVLGGALAASVPAPAPLSKEPARSYTVVGYNRAIKQADFDGLAKPVVLQMQNQLKSIYSKLPDWQTDYTMKEQPLSDGIVGRITLSWLQRYGYTFKIATPAGYVESLPQHVERVAAFGAAYPVELGALLSPAFSNWEDEQPAPVRAKDTAILQRANTPELLELFKRYSAGRTPAPRPSAVTADSGYYTYELDKDDLALLQGKDQLMQMLGTLKDKPFHSQEEMRVGLLQTLGGMQELHKTLWPVVKSQVLAYDGFLINEALVDKLQKEGGWQESTLDMLRDMGTVYLQSQEAFDNLISGKMTGDEAQKLANAARVLDNYHLDAQGLETIQNQLKSNVLNAGVPAAVVRMLEQIKDVNYPEASVFRSAAISKIDFGLAMCKLNSPTNNAYVAGLRITDIELDALEKQLEPLRQQSLDGVAHLKEGVPETFKRIRELRAKAELCDDATDKASKELVRDIYLSYLGTAIEGLARKKIPDPLPDILIKGGKCGCALDDVARINYAFYPYWKSHKGEQAINFRALNRIAFQTLTVDNFGNFQRGADSYDVTQNDGNETAFVRIAHRYNSKVDWVIQKNDWDGDWRNFSQQSRKVVFGKIRANILELLTAPLNDTVSRIKNFSTLGLEARPRRGDGVTLYFPNYPTDATATAEFNLFFLELRELLDKNDLGLNILVSQNVLTAGRNGGPGAFGLANLINLRAKRLATEPNRPGGPENDEFILVLLNEPSSSAKKALRAAIESDAMLHGSDRADFLRSILPVLHFDNRNWQQLEDDIVYARDSFGGLGLWAPDFENLATPVTDPSLSCLKSMQLTVCLSRNYLEPGSEVQLPSWIEVFSCVQRWGLRLTLGILLLIILTTVVLFFRFCGAQNFLKRNFAYVLALVNLPATVIFILLLLYDPQLARLSSGNLPFIITAGVLMVALFAGYRYLKQRRRVPMRQRSTLVRHEMGFPIVVWRTEGNEHGFQWTLKNTGSGYAIIKRVEILYDNLPFADVKAAMDSVLGPDSAVQWKNTPLVGQKIEPGGELLALTISDAAAAQHVDEKMNQGLLVVNIVYGGSGSEHWVSDGKEVRSVS</sequence>
<keyword evidence="1" id="KW-1133">Transmembrane helix</keyword>
<keyword evidence="1" id="KW-0812">Transmembrane</keyword>
<feature type="chain" id="PRO_5030866668" evidence="2">
    <location>
        <begin position="29"/>
        <end position="1088"/>
    </location>
</feature>